<proteinExistence type="predicted"/>
<feature type="region of interest" description="Disordered" evidence="1">
    <location>
        <begin position="1"/>
        <end position="33"/>
    </location>
</feature>
<evidence type="ECO:0000313" key="3">
    <source>
        <dbReference type="Proteomes" id="UP001055868"/>
    </source>
</evidence>
<gene>
    <name evidence="2" type="ORF">M4486_03850</name>
</gene>
<dbReference type="Proteomes" id="UP001055868">
    <property type="component" value="Chromosome"/>
</dbReference>
<dbReference type="RefSeq" id="WP_249479817.1">
    <property type="nucleotide sequence ID" value="NZ_CP097218.1"/>
</dbReference>
<accession>A0ABY4N7E9</accession>
<organism evidence="2 3">
    <name type="scientific">Brachybacterium kimchii</name>
    <dbReference type="NCBI Taxonomy" id="2942909"/>
    <lineage>
        <taxon>Bacteria</taxon>
        <taxon>Bacillati</taxon>
        <taxon>Actinomycetota</taxon>
        <taxon>Actinomycetes</taxon>
        <taxon>Micrococcales</taxon>
        <taxon>Dermabacteraceae</taxon>
        <taxon>Brachybacterium</taxon>
    </lineage>
</organism>
<keyword evidence="3" id="KW-1185">Reference proteome</keyword>
<evidence type="ECO:0000256" key="1">
    <source>
        <dbReference type="SAM" id="MobiDB-lite"/>
    </source>
</evidence>
<protein>
    <submittedName>
        <fullName evidence="2">Uncharacterized protein</fullName>
    </submittedName>
</protein>
<evidence type="ECO:0000313" key="2">
    <source>
        <dbReference type="EMBL" id="UQN30486.1"/>
    </source>
</evidence>
<reference evidence="2" key="1">
    <citation type="submission" date="2022-05" db="EMBL/GenBank/DDBJ databases">
        <title>Genomic analysis of Brachybacterium sp. CBA3104.</title>
        <authorList>
            <person name="Roh S.W."/>
            <person name="Kim Y.B."/>
            <person name="Kim Y."/>
        </authorList>
    </citation>
    <scope>NUCLEOTIDE SEQUENCE</scope>
    <source>
        <strain evidence="2">CBA3104</strain>
    </source>
</reference>
<dbReference type="EMBL" id="CP097218">
    <property type="protein sequence ID" value="UQN30486.1"/>
    <property type="molecule type" value="Genomic_DNA"/>
</dbReference>
<sequence length="325" mass="36361">MSENASKTPKIRKRDTGEAGNKGQFGTTSRGEADVEVTYDPMDDSLEWDHEDAGIYWEYPATDAESTFHDNGTIADRVLLDGTIEHHDADGTLTRVTRDDGSTILIDGDMDHPYVVHRKLSEFAFETHELNRIQARARFTEMSPALSAHDSGNADRLADAIADRVASDDLYEVEELCESASQQHAMTTWLRNHPRANTPHAPSVAPESLSEARRMRDALLDSFAVDTQSQELPTGPAYTPIITLERGKPSLSVEVRNVPDSLTRNRYDDGESLSPVGKELRARVELACRRSQIHVDHVDLESDCQRAIRRLRTHREAMREEAEAA</sequence>
<name>A0ABY4N7E9_9MICO</name>